<protein>
    <submittedName>
        <fullName evidence="1">Uncharacterized protein</fullName>
    </submittedName>
</protein>
<evidence type="ECO:0000313" key="1">
    <source>
        <dbReference type="EMBL" id="GAA0463302.1"/>
    </source>
</evidence>
<sequence length="135" mass="14365">MPRGAPDKADLAMGPCGRGAGDTDVLPCQATDLPHSAACDGVRPTRTTRSTRHRPKCRLRDFSTSLAHGTLGWADAHWPGSLGTFPSGPDWRRDGFAGCCPARVWVTRNGARVRQYASDAVSTLDADADDDVSDA</sequence>
<dbReference type="Proteomes" id="UP001500909">
    <property type="component" value="Unassembled WGS sequence"/>
</dbReference>
<organism evidence="1 2">
    <name type="scientific">Streptomyces olivaceiscleroticus</name>
    <dbReference type="NCBI Taxonomy" id="68245"/>
    <lineage>
        <taxon>Bacteria</taxon>
        <taxon>Bacillati</taxon>
        <taxon>Actinomycetota</taxon>
        <taxon>Actinomycetes</taxon>
        <taxon>Kitasatosporales</taxon>
        <taxon>Streptomycetaceae</taxon>
        <taxon>Streptomyces</taxon>
    </lineage>
</organism>
<proteinExistence type="predicted"/>
<evidence type="ECO:0000313" key="2">
    <source>
        <dbReference type="Proteomes" id="UP001500909"/>
    </source>
</evidence>
<dbReference type="EMBL" id="BAAABY010000023">
    <property type="protein sequence ID" value="GAA0463302.1"/>
    <property type="molecule type" value="Genomic_DNA"/>
</dbReference>
<gene>
    <name evidence="1" type="ORF">GCM10010361_28980</name>
</gene>
<keyword evidence="2" id="KW-1185">Reference proteome</keyword>
<reference evidence="1 2" key="1">
    <citation type="journal article" date="2019" name="Int. J. Syst. Evol. Microbiol.">
        <title>The Global Catalogue of Microorganisms (GCM) 10K type strain sequencing project: providing services to taxonomists for standard genome sequencing and annotation.</title>
        <authorList>
            <consortium name="The Broad Institute Genomics Platform"/>
            <consortium name="The Broad Institute Genome Sequencing Center for Infectious Disease"/>
            <person name="Wu L."/>
            <person name="Ma J."/>
        </authorList>
    </citation>
    <scope>NUCLEOTIDE SEQUENCE [LARGE SCALE GENOMIC DNA]</scope>
    <source>
        <strain evidence="1 2">JCM 4805</strain>
    </source>
</reference>
<comment type="caution">
    <text evidence="1">The sequence shown here is derived from an EMBL/GenBank/DDBJ whole genome shotgun (WGS) entry which is preliminary data.</text>
</comment>
<name>A0ABN0ZYL4_9ACTN</name>
<accession>A0ABN0ZYL4</accession>